<gene>
    <name evidence="1" type="ORF">UFOPK3417_02017</name>
</gene>
<dbReference type="AlphaFoldDB" id="A0A6J7EVH8"/>
<reference evidence="1" key="1">
    <citation type="submission" date="2020-05" db="EMBL/GenBank/DDBJ databases">
        <authorList>
            <person name="Chiriac C."/>
            <person name="Salcher M."/>
            <person name="Ghai R."/>
            <person name="Kavagutti S V."/>
        </authorList>
    </citation>
    <scope>NUCLEOTIDE SEQUENCE</scope>
</reference>
<organism evidence="1">
    <name type="scientific">freshwater metagenome</name>
    <dbReference type="NCBI Taxonomy" id="449393"/>
    <lineage>
        <taxon>unclassified sequences</taxon>
        <taxon>metagenomes</taxon>
        <taxon>ecological metagenomes</taxon>
    </lineage>
</organism>
<protein>
    <submittedName>
        <fullName evidence="1">Unannotated protein</fullName>
    </submittedName>
</protein>
<dbReference type="EMBL" id="CAFBLR010000285">
    <property type="protein sequence ID" value="CAB4886351.1"/>
    <property type="molecule type" value="Genomic_DNA"/>
</dbReference>
<sequence>MRLDGVREVEGAATALRAGHDEQVREAVAVQAEERACAPVLPLLAEGLPTPPSDHVERRGCHPLEACRVDEHVQVVLGAVVHHTALVDLLDPHRGNVHKRHVRLVEAREVLVVERWPLAAVRVVRLQGCSSNRVRHDRVDARTNLFHDAKVGLELLLEKLLGRQLPLVLLALLEVLHLAGQVVVVTLDGRAARRDARETFAPGASPAGLVGPLLHLLLGGGALVTHIDRGWRALEDVQVPSNLRELRDHLYGCCAGADDADALALEVHVIVPT</sequence>
<accession>A0A6J7EVH8</accession>
<name>A0A6J7EVH8_9ZZZZ</name>
<evidence type="ECO:0000313" key="1">
    <source>
        <dbReference type="EMBL" id="CAB4886351.1"/>
    </source>
</evidence>
<proteinExistence type="predicted"/>